<reference evidence="1" key="1">
    <citation type="submission" date="2021-05" db="EMBL/GenBank/DDBJ databases">
        <authorList>
            <person name="Pan Q."/>
            <person name="Jouanno E."/>
            <person name="Zahm M."/>
            <person name="Klopp C."/>
            <person name="Cabau C."/>
            <person name="Louis A."/>
            <person name="Berthelot C."/>
            <person name="Parey E."/>
            <person name="Roest Crollius H."/>
            <person name="Montfort J."/>
            <person name="Robinson-Rechavi M."/>
            <person name="Bouchez O."/>
            <person name="Lampietro C."/>
            <person name="Lopez Roques C."/>
            <person name="Donnadieu C."/>
            <person name="Postlethwait J."/>
            <person name="Bobe J."/>
            <person name="Dillon D."/>
            <person name="Chandos A."/>
            <person name="von Hippel F."/>
            <person name="Guiguen Y."/>
        </authorList>
    </citation>
    <scope>NUCLEOTIDE SEQUENCE</scope>
    <source>
        <strain evidence="1">YG-Jan2019</strain>
    </source>
</reference>
<protein>
    <submittedName>
        <fullName evidence="1">Uncharacterized protein</fullName>
    </submittedName>
</protein>
<evidence type="ECO:0000313" key="1">
    <source>
        <dbReference type="EMBL" id="KAJ8012470.1"/>
    </source>
</evidence>
<accession>A0ACC2HA17</accession>
<sequence length="78" mass="8922">MHICLQENDPKHSSKPWKECLGNTQSAGQHSTMEKLVQSLDPNPIELLWEPGLLYAPDFYSRTLERPFRKWGISILGG</sequence>
<gene>
    <name evidence="1" type="ORF">DPEC_G00043150</name>
</gene>
<proteinExistence type="predicted"/>
<dbReference type="EMBL" id="CM055731">
    <property type="protein sequence ID" value="KAJ8012470.1"/>
    <property type="molecule type" value="Genomic_DNA"/>
</dbReference>
<name>A0ACC2HA17_DALPE</name>
<keyword evidence="2" id="KW-1185">Reference proteome</keyword>
<organism evidence="1 2">
    <name type="scientific">Dallia pectoralis</name>
    <name type="common">Alaska blackfish</name>
    <dbReference type="NCBI Taxonomy" id="75939"/>
    <lineage>
        <taxon>Eukaryota</taxon>
        <taxon>Metazoa</taxon>
        <taxon>Chordata</taxon>
        <taxon>Craniata</taxon>
        <taxon>Vertebrata</taxon>
        <taxon>Euteleostomi</taxon>
        <taxon>Actinopterygii</taxon>
        <taxon>Neopterygii</taxon>
        <taxon>Teleostei</taxon>
        <taxon>Protacanthopterygii</taxon>
        <taxon>Esociformes</taxon>
        <taxon>Umbridae</taxon>
        <taxon>Dallia</taxon>
    </lineage>
</organism>
<dbReference type="Proteomes" id="UP001157502">
    <property type="component" value="Chromosome 4"/>
</dbReference>
<evidence type="ECO:0000313" key="2">
    <source>
        <dbReference type="Proteomes" id="UP001157502"/>
    </source>
</evidence>
<comment type="caution">
    <text evidence="1">The sequence shown here is derived from an EMBL/GenBank/DDBJ whole genome shotgun (WGS) entry which is preliminary data.</text>
</comment>